<evidence type="ECO:0000313" key="6">
    <source>
        <dbReference type="Proteomes" id="UP000197024"/>
    </source>
</evidence>
<reference evidence="5 6" key="2">
    <citation type="submission" date="2017-06" db="EMBL/GenBank/DDBJ databases">
        <authorList>
            <person name="Kim H.J."/>
            <person name="Triplett B.A."/>
        </authorList>
    </citation>
    <scope>NUCLEOTIDE SEQUENCE [LARGE SCALE GENOMIC DNA]</scope>
    <source>
        <strain evidence="5 6">BZC3</strain>
    </source>
</reference>
<organism evidence="5 6">
    <name type="scientific">Brevundimonas diminuta</name>
    <name type="common">Pseudomonas diminuta</name>
    <dbReference type="NCBI Taxonomy" id="293"/>
    <lineage>
        <taxon>Bacteria</taxon>
        <taxon>Pseudomonadati</taxon>
        <taxon>Pseudomonadota</taxon>
        <taxon>Alphaproteobacteria</taxon>
        <taxon>Caulobacterales</taxon>
        <taxon>Caulobacteraceae</taxon>
        <taxon>Brevundimonas</taxon>
    </lineage>
</organism>
<gene>
    <name evidence="5" type="ORF">CD943_16325</name>
</gene>
<reference evidence="5 6" key="1">
    <citation type="submission" date="2017-06" db="EMBL/GenBank/DDBJ databases">
        <title>Biodegradation of gentamicin by bacterial consortia AMQD4 in synthetic medium and raw gentamicin sewage.</title>
        <authorList>
            <person name="Chang H."/>
            <person name="Feng Y."/>
            <person name="Li Z."/>
            <person name="Xue J."/>
            <person name="Cheng D."/>
        </authorList>
    </citation>
    <scope>NUCLEOTIDE SEQUENCE [LARGE SCALE GENOMIC DNA]</scope>
    <source>
        <strain evidence="5 6">BZC3</strain>
    </source>
</reference>
<sequence>MSEGRGQQLRTIVAVNVRRFRRQRKMSQEALAAAANLHRTYVGSVERSERNLSIDSIGALADGLGVEAWCLLVSSPSKGDPDS</sequence>
<dbReference type="InterPro" id="IPR001387">
    <property type="entry name" value="Cro/C1-type_HTH"/>
</dbReference>
<dbReference type="SUPFAM" id="SSF47413">
    <property type="entry name" value="lambda repressor-like DNA-binding domains"/>
    <property type="match status" value="1"/>
</dbReference>
<evidence type="ECO:0000256" key="2">
    <source>
        <dbReference type="ARBA" id="ARBA00023125"/>
    </source>
</evidence>
<feature type="domain" description="HTH cro/C1-type" evidence="4">
    <location>
        <begin position="17"/>
        <end position="72"/>
    </location>
</feature>
<evidence type="ECO:0000313" key="5">
    <source>
        <dbReference type="EMBL" id="ASD28326.1"/>
    </source>
</evidence>
<dbReference type="Pfam" id="PF01381">
    <property type="entry name" value="HTH_3"/>
    <property type="match status" value="1"/>
</dbReference>
<dbReference type="Gene3D" id="1.10.260.40">
    <property type="entry name" value="lambda repressor-like DNA-binding domains"/>
    <property type="match status" value="1"/>
</dbReference>
<keyword evidence="3" id="KW-0804">Transcription</keyword>
<dbReference type="AlphaFoldDB" id="A0A1Z3M1Q2"/>
<name>A0A1Z3M1Q2_BREDI</name>
<evidence type="ECO:0000256" key="3">
    <source>
        <dbReference type="ARBA" id="ARBA00023163"/>
    </source>
</evidence>
<dbReference type="InterPro" id="IPR010982">
    <property type="entry name" value="Lambda_DNA-bd_dom_sf"/>
</dbReference>
<evidence type="ECO:0000256" key="1">
    <source>
        <dbReference type="ARBA" id="ARBA00023015"/>
    </source>
</evidence>
<dbReference type="GO" id="GO:0003700">
    <property type="term" value="F:DNA-binding transcription factor activity"/>
    <property type="evidence" value="ECO:0007669"/>
    <property type="project" value="TreeGrafter"/>
</dbReference>
<keyword evidence="1" id="KW-0805">Transcription regulation</keyword>
<proteinExistence type="predicted"/>
<protein>
    <submittedName>
        <fullName evidence="5">Transcriptional regulator</fullName>
    </submittedName>
</protein>
<evidence type="ECO:0000259" key="4">
    <source>
        <dbReference type="PROSITE" id="PS50943"/>
    </source>
</evidence>
<dbReference type="PANTHER" id="PTHR46797">
    <property type="entry name" value="HTH-TYPE TRANSCRIPTIONAL REGULATOR"/>
    <property type="match status" value="1"/>
</dbReference>
<dbReference type="RefSeq" id="WP_088411756.1">
    <property type="nucleotide sequence ID" value="NZ_CP021995.1"/>
</dbReference>
<dbReference type="CDD" id="cd00093">
    <property type="entry name" value="HTH_XRE"/>
    <property type="match status" value="1"/>
</dbReference>
<keyword evidence="2" id="KW-0238">DNA-binding</keyword>
<accession>A0A1Z3M1Q2</accession>
<dbReference type="PANTHER" id="PTHR46797:SF23">
    <property type="entry name" value="HTH-TYPE TRANSCRIPTIONAL REGULATOR SUTR"/>
    <property type="match status" value="1"/>
</dbReference>
<dbReference type="PROSITE" id="PS50943">
    <property type="entry name" value="HTH_CROC1"/>
    <property type="match status" value="1"/>
</dbReference>
<dbReference type="EMBL" id="CP021995">
    <property type="protein sequence ID" value="ASD28326.1"/>
    <property type="molecule type" value="Genomic_DNA"/>
</dbReference>
<dbReference type="InterPro" id="IPR050807">
    <property type="entry name" value="TransReg_Diox_bact_type"/>
</dbReference>
<dbReference type="SMART" id="SM00530">
    <property type="entry name" value="HTH_XRE"/>
    <property type="match status" value="1"/>
</dbReference>
<dbReference type="GO" id="GO:0003677">
    <property type="term" value="F:DNA binding"/>
    <property type="evidence" value="ECO:0007669"/>
    <property type="project" value="UniProtKB-KW"/>
</dbReference>
<dbReference type="GO" id="GO:0005829">
    <property type="term" value="C:cytosol"/>
    <property type="evidence" value="ECO:0007669"/>
    <property type="project" value="TreeGrafter"/>
</dbReference>
<dbReference type="Proteomes" id="UP000197024">
    <property type="component" value="Chromosome"/>
</dbReference>